<dbReference type="Gene3D" id="3.40.50.300">
    <property type="entry name" value="P-loop containing nucleotide triphosphate hydrolases"/>
    <property type="match status" value="1"/>
</dbReference>
<dbReference type="PANTHER" id="PTHR32309">
    <property type="entry name" value="TYROSINE-PROTEIN KINASE"/>
    <property type="match status" value="1"/>
</dbReference>
<dbReference type="OrthoDB" id="580971at2"/>
<evidence type="ECO:0000256" key="2">
    <source>
        <dbReference type="ARBA" id="ARBA00022840"/>
    </source>
</evidence>
<feature type="coiled-coil region" evidence="3">
    <location>
        <begin position="252"/>
        <end position="307"/>
    </location>
</feature>
<accession>A0A3N6PD17</accession>
<name>A0A3N6PD17_9CYAN</name>
<dbReference type="Pfam" id="PF10609">
    <property type="entry name" value="ParA"/>
    <property type="match status" value="1"/>
</dbReference>
<dbReference type="InterPro" id="IPR005702">
    <property type="entry name" value="Wzc-like_C"/>
</dbReference>
<dbReference type="InterPro" id="IPR027417">
    <property type="entry name" value="P-loop_NTPase"/>
</dbReference>
<keyword evidence="2" id="KW-0067">ATP-binding</keyword>
<dbReference type="GO" id="GO:0005886">
    <property type="term" value="C:plasma membrane"/>
    <property type="evidence" value="ECO:0007669"/>
    <property type="project" value="TreeGrafter"/>
</dbReference>
<dbReference type="NCBIfam" id="TIGR01007">
    <property type="entry name" value="eps_fam"/>
    <property type="match status" value="1"/>
</dbReference>
<dbReference type="AlphaFoldDB" id="A0A3N6PD17"/>
<organism evidence="4 5">
    <name type="scientific">Okeania hirsuta</name>
    <dbReference type="NCBI Taxonomy" id="1458930"/>
    <lineage>
        <taxon>Bacteria</taxon>
        <taxon>Bacillati</taxon>
        <taxon>Cyanobacteriota</taxon>
        <taxon>Cyanophyceae</taxon>
        <taxon>Oscillatoriophycideae</taxon>
        <taxon>Oscillatoriales</taxon>
        <taxon>Microcoleaceae</taxon>
        <taxon>Okeania</taxon>
    </lineage>
</organism>
<dbReference type="EC" id="2.7.10.2" evidence="4"/>
<keyword evidence="4" id="KW-0808">Transferase</keyword>
<feature type="coiled-coil region" evidence="3">
    <location>
        <begin position="429"/>
        <end position="484"/>
    </location>
</feature>
<dbReference type="PANTHER" id="PTHR32309:SF13">
    <property type="entry name" value="FERRIC ENTEROBACTIN TRANSPORT PROTEIN FEPE"/>
    <property type="match status" value="1"/>
</dbReference>
<keyword evidence="1" id="KW-0547">Nucleotide-binding</keyword>
<dbReference type="SUPFAM" id="SSF52540">
    <property type="entry name" value="P-loop containing nucleoside triphosphate hydrolases"/>
    <property type="match status" value="1"/>
</dbReference>
<keyword evidence="3" id="KW-0175">Coiled coil</keyword>
<dbReference type="GO" id="GO:0005524">
    <property type="term" value="F:ATP binding"/>
    <property type="evidence" value="ECO:0007669"/>
    <property type="project" value="UniProtKB-KW"/>
</dbReference>
<dbReference type="InterPro" id="IPR050445">
    <property type="entry name" value="Bact_polysacc_biosynth/exp"/>
</dbReference>
<sequence length="803" mass="90924">MEPEQNYQLSLYNNRGQLLNQRKNLTQNQYIYEAEFHQLEEKLSQKENKIWNLVCHRFFLIFSVATATTTGAYFWTLNQIPIYQGKFQILVEPVKVTNSVNYQLGTESQKLTTNSQESWEQQAANIIYGTGKERITSYPNQNIQNNQESDNYSLDYQSQIQVLKSPQFMLPIIADIQKEYPEINYNSLFKKPERQLFSQEKLKIQRLDNTKIIEVSYRDSDSKKIKFVLEKLAAAYTEYGQNDQKTNTDEGLDFIEEQISKNQQKIKELRKESQQLQQEYLFINPELKSQEIAAESNQIQSQKLENKILLDQQRSLHAILQSQLGINPEEALIASALSQAARYQSLLNQLQEVETTIALESARFKEKAPQIQALYQQREKLLPLLNQEAEKVIGRDIEEVSKKALAFQDSVRLELIHKMILAANQIEVLEVRSKVLDEAEAKLNEYIEKMPEVVGRYQEIKQELENSNNILKDLLEKQQQLQIEVVFEKVQPWELIAPPELLKTQNGQLVTISPNMILNLALGGVTGLVLGILLAKLGEGFQQDVFQTPKEVKKSIGLPLLGIIPIHEQRNWMNDELKENNSSSLVLYPSAFQEAFRTLNANIRLLNIENPIHSFVISSATPGDGKSTVAGHLARAAAAMGQRVLLIDADLRCPQIHNMMGLSNQQGLSSIIADGVPIETAIQRSPVDENLFVLTSGPVPPDPTKILSSPQMHQLIQDAATTFDLVICDTAPLLGRADASLLSACTNGLMLVVGLGKTEREALSLALDDLSMAGVPMLGIVGNGDRADSYYQRYYDYEYIQPR</sequence>
<dbReference type="EMBL" id="RCBY01000041">
    <property type="protein sequence ID" value="RQH46207.1"/>
    <property type="molecule type" value="Genomic_DNA"/>
</dbReference>
<dbReference type="InterPro" id="IPR033756">
    <property type="entry name" value="YlxH/NBP35"/>
</dbReference>
<evidence type="ECO:0000313" key="5">
    <source>
        <dbReference type="Proteomes" id="UP000269154"/>
    </source>
</evidence>
<protein>
    <submittedName>
        <fullName evidence="4">Polysaccharide biosynthesis tyrosine autokinase</fullName>
        <ecNumber evidence="4">2.7.10.2</ecNumber>
    </submittedName>
</protein>
<proteinExistence type="predicted"/>
<keyword evidence="5" id="KW-1185">Reference proteome</keyword>
<keyword evidence="4" id="KW-0418">Kinase</keyword>
<comment type="caution">
    <text evidence="4">The sequence shown here is derived from an EMBL/GenBank/DDBJ whole genome shotgun (WGS) entry which is preliminary data.</text>
</comment>
<dbReference type="Proteomes" id="UP000269154">
    <property type="component" value="Unassembled WGS sequence"/>
</dbReference>
<gene>
    <name evidence="4" type="ORF">D5R40_09960</name>
</gene>
<evidence type="ECO:0000256" key="3">
    <source>
        <dbReference type="SAM" id="Coils"/>
    </source>
</evidence>
<dbReference type="CDD" id="cd05387">
    <property type="entry name" value="BY-kinase"/>
    <property type="match status" value="1"/>
</dbReference>
<reference evidence="4 5" key="1">
    <citation type="journal article" date="2018" name="ACS Chem. Biol.">
        <title>Ketoreductase domain dysfunction expands chemodiversity: malyngamide biosynthesis in the cyanobacterium Okeania hirsuta.</title>
        <authorList>
            <person name="Moss N.A."/>
            <person name="Leao T."/>
            <person name="Rankin M."/>
            <person name="McCullough T.M."/>
            <person name="Qu P."/>
            <person name="Korobeynikov A."/>
            <person name="Smith J.L."/>
            <person name="Gerwick L."/>
            <person name="Gerwick W.H."/>
        </authorList>
    </citation>
    <scope>NUCLEOTIDE SEQUENCE [LARGE SCALE GENOMIC DNA]</scope>
    <source>
        <strain evidence="4 5">PAB10Feb10-1</strain>
    </source>
</reference>
<dbReference type="GO" id="GO:0004715">
    <property type="term" value="F:non-membrane spanning protein tyrosine kinase activity"/>
    <property type="evidence" value="ECO:0007669"/>
    <property type="project" value="UniProtKB-EC"/>
</dbReference>
<evidence type="ECO:0000313" key="4">
    <source>
        <dbReference type="EMBL" id="RQH46207.1"/>
    </source>
</evidence>
<dbReference type="RefSeq" id="WP_124145932.1">
    <property type="nucleotide sequence ID" value="NZ_CAWOKI010000129.1"/>
</dbReference>
<evidence type="ECO:0000256" key="1">
    <source>
        <dbReference type="ARBA" id="ARBA00022741"/>
    </source>
</evidence>